<proteinExistence type="predicted"/>
<accession>A0ABQ6IU70</accession>
<organism evidence="1 2">
    <name type="scientific">Mobilicoccus caccae</name>
    <dbReference type="NCBI Taxonomy" id="1859295"/>
    <lineage>
        <taxon>Bacteria</taxon>
        <taxon>Bacillati</taxon>
        <taxon>Actinomycetota</taxon>
        <taxon>Actinomycetes</taxon>
        <taxon>Micrococcales</taxon>
        <taxon>Dermatophilaceae</taxon>
        <taxon>Mobilicoccus</taxon>
    </lineage>
</organism>
<dbReference type="InterPro" id="IPR009057">
    <property type="entry name" value="Homeodomain-like_sf"/>
</dbReference>
<dbReference type="InterPro" id="IPR036388">
    <property type="entry name" value="WH-like_DNA-bd_sf"/>
</dbReference>
<dbReference type="InterPro" id="IPR002514">
    <property type="entry name" value="Transposase_8"/>
</dbReference>
<dbReference type="Proteomes" id="UP001157126">
    <property type="component" value="Unassembled WGS sequence"/>
</dbReference>
<sequence length="106" mass="12121">MPAPRKYPEELRERAIRLVRDRIADEPGLPVSRACRLVGEQLGINGDSLRNWVKRERVDAGEVPGVPSMEAARIAELEKENRELRRANTILRQASAYFAQAELDRR</sequence>
<evidence type="ECO:0000313" key="1">
    <source>
        <dbReference type="EMBL" id="GMA40282.1"/>
    </source>
</evidence>
<dbReference type="EMBL" id="BSUO01000001">
    <property type="protein sequence ID" value="GMA40282.1"/>
    <property type="molecule type" value="Genomic_DNA"/>
</dbReference>
<dbReference type="RefSeq" id="WP_284304018.1">
    <property type="nucleotide sequence ID" value="NZ_BSUO01000001.1"/>
</dbReference>
<dbReference type="Gene3D" id="1.10.10.10">
    <property type="entry name" value="Winged helix-like DNA-binding domain superfamily/Winged helix DNA-binding domain"/>
    <property type="match status" value="1"/>
</dbReference>
<dbReference type="Pfam" id="PF01527">
    <property type="entry name" value="HTH_Tnp_1"/>
    <property type="match status" value="1"/>
</dbReference>
<evidence type="ECO:0000313" key="2">
    <source>
        <dbReference type="Proteomes" id="UP001157126"/>
    </source>
</evidence>
<reference evidence="2" key="1">
    <citation type="journal article" date="2019" name="Int. J. Syst. Evol. Microbiol.">
        <title>The Global Catalogue of Microorganisms (GCM) 10K type strain sequencing project: providing services to taxonomists for standard genome sequencing and annotation.</title>
        <authorList>
            <consortium name="The Broad Institute Genomics Platform"/>
            <consortium name="The Broad Institute Genome Sequencing Center for Infectious Disease"/>
            <person name="Wu L."/>
            <person name="Ma J."/>
        </authorList>
    </citation>
    <scope>NUCLEOTIDE SEQUENCE [LARGE SCALE GENOMIC DNA]</scope>
    <source>
        <strain evidence="2">NBRC 113072</strain>
    </source>
</reference>
<comment type="caution">
    <text evidence="1">The sequence shown here is derived from an EMBL/GenBank/DDBJ whole genome shotgun (WGS) entry which is preliminary data.</text>
</comment>
<dbReference type="SUPFAM" id="SSF46689">
    <property type="entry name" value="Homeodomain-like"/>
    <property type="match status" value="1"/>
</dbReference>
<keyword evidence="2" id="KW-1185">Reference proteome</keyword>
<name>A0ABQ6IU70_9MICO</name>
<gene>
    <name evidence="1" type="ORF">GCM10025883_23270</name>
</gene>
<protein>
    <submittedName>
        <fullName evidence="1">Transposase</fullName>
    </submittedName>
</protein>